<dbReference type="InterPro" id="IPR017932">
    <property type="entry name" value="GATase_2_dom"/>
</dbReference>
<gene>
    <name evidence="6" type="ordered locus">Terro_1113</name>
</gene>
<proteinExistence type="predicted"/>
<dbReference type="InterPro" id="IPR051786">
    <property type="entry name" value="ASN_synthetase/amidase"/>
</dbReference>
<comment type="catalytic activity">
    <reaction evidence="3">
        <text>L-aspartate + L-glutamine + ATP + H2O = L-asparagine + L-glutamate + AMP + diphosphate + H(+)</text>
        <dbReference type="Rhea" id="RHEA:12228"/>
        <dbReference type="ChEBI" id="CHEBI:15377"/>
        <dbReference type="ChEBI" id="CHEBI:15378"/>
        <dbReference type="ChEBI" id="CHEBI:29985"/>
        <dbReference type="ChEBI" id="CHEBI:29991"/>
        <dbReference type="ChEBI" id="CHEBI:30616"/>
        <dbReference type="ChEBI" id="CHEBI:33019"/>
        <dbReference type="ChEBI" id="CHEBI:58048"/>
        <dbReference type="ChEBI" id="CHEBI:58359"/>
        <dbReference type="ChEBI" id="CHEBI:456215"/>
        <dbReference type="EC" id="6.3.5.4"/>
    </reaction>
</comment>
<dbReference type="GO" id="GO:0004066">
    <property type="term" value="F:asparagine synthase (glutamine-hydrolyzing) activity"/>
    <property type="evidence" value="ECO:0007669"/>
    <property type="project" value="UniProtKB-EC"/>
</dbReference>
<evidence type="ECO:0000256" key="1">
    <source>
        <dbReference type="ARBA" id="ARBA00005187"/>
    </source>
</evidence>
<dbReference type="GO" id="GO:0006529">
    <property type="term" value="P:asparagine biosynthetic process"/>
    <property type="evidence" value="ECO:0007669"/>
    <property type="project" value="InterPro"/>
</dbReference>
<evidence type="ECO:0000256" key="2">
    <source>
        <dbReference type="ARBA" id="ARBA00012737"/>
    </source>
</evidence>
<dbReference type="Proteomes" id="UP000006056">
    <property type="component" value="Chromosome"/>
</dbReference>
<dbReference type="HOGENOM" id="CLU_014658_3_3_0"/>
<dbReference type="InterPro" id="IPR029055">
    <property type="entry name" value="Ntn_hydrolases_N"/>
</dbReference>
<evidence type="ECO:0000313" key="7">
    <source>
        <dbReference type="Proteomes" id="UP000006056"/>
    </source>
</evidence>
<dbReference type="Pfam" id="PF13537">
    <property type="entry name" value="GATase_7"/>
    <property type="match status" value="1"/>
</dbReference>
<dbReference type="OrthoDB" id="9763290at2"/>
<feature type="domain" description="Glutamine amidotransferase type-2" evidence="5">
    <location>
        <begin position="59"/>
        <end position="153"/>
    </location>
</feature>
<feature type="domain" description="Asparagine synthetase" evidence="4">
    <location>
        <begin position="229"/>
        <end position="601"/>
    </location>
</feature>
<keyword evidence="7" id="KW-1185">Reference proteome</keyword>
<comment type="pathway">
    <text evidence="1">Amino-acid biosynthesis; L-asparagine biosynthesis; L-asparagine from L-aspartate (L-Gln route): step 1/1.</text>
</comment>
<dbReference type="PANTHER" id="PTHR43284">
    <property type="entry name" value="ASPARAGINE SYNTHETASE (GLUTAMINE-HYDROLYZING)"/>
    <property type="match status" value="1"/>
</dbReference>
<dbReference type="EC" id="6.3.5.4" evidence="2"/>
<dbReference type="EMBL" id="CP003379">
    <property type="protein sequence ID" value="AFL87433.1"/>
    <property type="molecule type" value="Genomic_DNA"/>
</dbReference>
<dbReference type="STRING" id="926566.Terro_1113"/>
<dbReference type="AlphaFoldDB" id="I3ZDW5"/>
<evidence type="ECO:0000256" key="3">
    <source>
        <dbReference type="ARBA" id="ARBA00048741"/>
    </source>
</evidence>
<dbReference type="InterPro" id="IPR001962">
    <property type="entry name" value="Asn_synthase"/>
</dbReference>
<evidence type="ECO:0000259" key="4">
    <source>
        <dbReference type="Pfam" id="PF00733"/>
    </source>
</evidence>
<evidence type="ECO:0000313" key="6">
    <source>
        <dbReference type="EMBL" id="AFL87433.1"/>
    </source>
</evidence>
<accession>I3ZDW5</accession>
<dbReference type="KEGG" id="trs:Terro_1113"/>
<sequence length="631" mass="70100">MSIAGALSFQGGVREEEVGASLARLAYTATASRQLLRGPGFVFGAVNGGCMHHGRGDTEGLFAVFDGPLFETQELRNRIGGVHAEANDAELAALAYRRWGDTFPDALDGEYAVIVWDSVRRCLLMSCDAMSRGVLHYGQANGDLLFSSEARGLVGWPGVDSSLDEITVARRFSLQQERGRTIYRGIRGVPGAATLLFRQGEAPQRVPYWFPLRRPLLQLREPEGYAEALRAAMVRAVSLRLPAEGLVASHLSSGFDSSGVTALAAQALAKQNRPLIAYTSAPVYAVDASNVVKNRFADEWPLAAKVAAMYQNVEHIRIATNGADWWDALDGLGDAFEAPQGFIRNARWYYAIHKHAQGRGVGTMLEGQAGNQTGSYTGQFGLYDLRKRGEWLALLRAMRVRRRRGEKLPRLITSAWMPRPKTLAYLRRMRGARATPSLYSNSMMRQDFYESTGLPALQESPVGSAAAMDHADGRSWRLHLLLQSELGMVNAGMRRAFDMRREDPTADRGLVELVLSIPDEAFVSNGIRRELYRIAFRHDLPTELLQERSRGLQSGDFLETFHEAVPLFLEELDRLEDTPAAVRILDLKRMRDALESWTEGANGDKNAMDRRFNYTVGGALSMGRFIRRMQV</sequence>
<evidence type="ECO:0000259" key="5">
    <source>
        <dbReference type="Pfam" id="PF13537"/>
    </source>
</evidence>
<name>I3ZDW5_TERRK</name>
<dbReference type="RefSeq" id="WP_014785002.1">
    <property type="nucleotide sequence ID" value="NC_018014.1"/>
</dbReference>
<dbReference type="SUPFAM" id="SSF52402">
    <property type="entry name" value="Adenine nucleotide alpha hydrolases-like"/>
    <property type="match status" value="1"/>
</dbReference>
<organism evidence="6 7">
    <name type="scientific">Terriglobus roseus (strain DSM 18391 / NRRL B-41598 / KBS 63)</name>
    <dbReference type="NCBI Taxonomy" id="926566"/>
    <lineage>
        <taxon>Bacteria</taxon>
        <taxon>Pseudomonadati</taxon>
        <taxon>Acidobacteriota</taxon>
        <taxon>Terriglobia</taxon>
        <taxon>Terriglobales</taxon>
        <taxon>Acidobacteriaceae</taxon>
        <taxon>Terriglobus</taxon>
    </lineage>
</organism>
<reference evidence="6 7" key="1">
    <citation type="submission" date="2012-06" db="EMBL/GenBank/DDBJ databases">
        <title>Complete genome of Terriglobus roseus DSM 18391.</title>
        <authorList>
            <consortium name="US DOE Joint Genome Institute (JGI-PGF)"/>
            <person name="Lucas S."/>
            <person name="Copeland A."/>
            <person name="Lapidus A."/>
            <person name="Glavina del Rio T."/>
            <person name="Dalin E."/>
            <person name="Tice H."/>
            <person name="Bruce D."/>
            <person name="Goodwin L."/>
            <person name="Pitluck S."/>
            <person name="Peters L."/>
            <person name="Mikhailova N."/>
            <person name="Munk A.C.C."/>
            <person name="Kyrpides N."/>
            <person name="Mavromatis K."/>
            <person name="Ivanova N."/>
            <person name="Brettin T."/>
            <person name="Detter J.C."/>
            <person name="Han C."/>
            <person name="Larimer F."/>
            <person name="Land M."/>
            <person name="Hauser L."/>
            <person name="Markowitz V."/>
            <person name="Cheng J.-F."/>
            <person name="Hugenholtz P."/>
            <person name="Woyke T."/>
            <person name="Wu D."/>
            <person name="Brambilla E."/>
            <person name="Klenk H.-P."/>
            <person name="Eisen J.A."/>
        </authorList>
    </citation>
    <scope>NUCLEOTIDE SEQUENCE [LARGE SCALE GENOMIC DNA]</scope>
    <source>
        <strain evidence="7">DSM 18391 / NRRL B-41598 / KBS 63</strain>
    </source>
</reference>
<dbReference type="eggNOG" id="COG0367">
    <property type="taxonomic scope" value="Bacteria"/>
</dbReference>
<dbReference type="Pfam" id="PF00733">
    <property type="entry name" value="Asn_synthase"/>
    <property type="match status" value="1"/>
</dbReference>
<protein>
    <recommendedName>
        <fullName evidence="2">asparagine synthase (glutamine-hydrolyzing)</fullName>
        <ecNumber evidence="2">6.3.5.4</ecNumber>
    </recommendedName>
</protein>
<dbReference type="Gene3D" id="3.40.50.620">
    <property type="entry name" value="HUPs"/>
    <property type="match status" value="1"/>
</dbReference>
<dbReference type="PANTHER" id="PTHR43284:SF1">
    <property type="entry name" value="ASPARAGINE SYNTHETASE"/>
    <property type="match status" value="1"/>
</dbReference>
<dbReference type="InterPro" id="IPR014729">
    <property type="entry name" value="Rossmann-like_a/b/a_fold"/>
</dbReference>
<dbReference type="SUPFAM" id="SSF56235">
    <property type="entry name" value="N-terminal nucleophile aminohydrolases (Ntn hydrolases)"/>
    <property type="match status" value="1"/>
</dbReference>
<dbReference type="Gene3D" id="3.60.20.10">
    <property type="entry name" value="Glutamine Phosphoribosylpyrophosphate, subunit 1, domain 1"/>
    <property type="match status" value="1"/>
</dbReference>